<name>A0A9X4KUR1_9BACL</name>
<comment type="caution">
    <text evidence="2">The sequence shown here is derived from an EMBL/GenBank/DDBJ whole genome shotgun (WGS) entry which is preliminary data.</text>
</comment>
<feature type="signal peptide" evidence="1">
    <location>
        <begin position="1"/>
        <end position="22"/>
    </location>
</feature>
<evidence type="ECO:0000313" key="2">
    <source>
        <dbReference type="EMBL" id="MDG0810631.1"/>
    </source>
</evidence>
<dbReference type="Proteomes" id="UP001153404">
    <property type="component" value="Unassembled WGS sequence"/>
</dbReference>
<reference evidence="2" key="1">
    <citation type="submission" date="2022-10" db="EMBL/GenBank/DDBJ databases">
        <title>Comparative genomic analysis of Cohnella hashimotonis sp. nov., isolated from the International Space Station.</title>
        <authorList>
            <person name="Simpson A."/>
            <person name="Venkateswaran K."/>
        </authorList>
    </citation>
    <scope>NUCLEOTIDE SEQUENCE</scope>
    <source>
        <strain evidence="2">DSM 28161</strain>
    </source>
</reference>
<evidence type="ECO:0000313" key="3">
    <source>
        <dbReference type="Proteomes" id="UP001153404"/>
    </source>
</evidence>
<keyword evidence="3" id="KW-1185">Reference proteome</keyword>
<feature type="chain" id="PRO_5040906434" description="Lipoprotein" evidence="1">
    <location>
        <begin position="23"/>
        <end position="245"/>
    </location>
</feature>
<keyword evidence="1" id="KW-0732">Signal</keyword>
<organism evidence="2 3">
    <name type="scientific">Cohnella rhizosphaerae</name>
    <dbReference type="NCBI Taxonomy" id="1457232"/>
    <lineage>
        <taxon>Bacteria</taxon>
        <taxon>Bacillati</taxon>
        <taxon>Bacillota</taxon>
        <taxon>Bacilli</taxon>
        <taxon>Bacillales</taxon>
        <taxon>Paenibacillaceae</taxon>
        <taxon>Cohnella</taxon>
    </lineage>
</organism>
<evidence type="ECO:0008006" key="4">
    <source>
        <dbReference type="Google" id="ProtNLM"/>
    </source>
</evidence>
<dbReference type="EMBL" id="JAPDIA010000003">
    <property type="protein sequence ID" value="MDG0810631.1"/>
    <property type="molecule type" value="Genomic_DNA"/>
</dbReference>
<evidence type="ECO:0000256" key="1">
    <source>
        <dbReference type="SAM" id="SignalP"/>
    </source>
</evidence>
<protein>
    <recommendedName>
        <fullName evidence="4">Lipoprotein</fullName>
    </recommendedName>
</protein>
<dbReference type="AlphaFoldDB" id="A0A9X4KUR1"/>
<dbReference type="RefSeq" id="WP_277532574.1">
    <property type="nucleotide sequence ID" value="NZ_JAPDIA010000003.1"/>
</dbReference>
<proteinExistence type="predicted"/>
<accession>A0A9X4KUR1</accession>
<sequence length="245" mass="26196">MQIVTRLSVTLLVLAAMLSAAGCGLKDGLPGSLRGACLGEIEWADFLMLNDVTYTANSEGTKEVSPAKQGEKVGEVSYMLNDHACTDHQSKNGDAAFLPIGTAIYAMDGYKPSYRVMAGGIVYEAHANPNAKTLGDLWDIDGKIAKVSLESGIDGSPIGDFAPEASAVFARDLPQLKLVGFDAIYKDNKPEYGIFLRVHLQDGTSFRMVFYENANAFTAGAYGTEAMKSVIVGERTRIKKAAGLI</sequence>
<gene>
    <name evidence="2" type="ORF">OMP40_15580</name>
</gene>
<dbReference type="PROSITE" id="PS51257">
    <property type="entry name" value="PROKAR_LIPOPROTEIN"/>
    <property type="match status" value="1"/>
</dbReference>